<evidence type="ECO:0000313" key="2">
    <source>
        <dbReference type="Proteomes" id="UP000807353"/>
    </source>
</evidence>
<name>A0A9P5XT98_9AGAR</name>
<protein>
    <submittedName>
        <fullName evidence="1">Uncharacterized protein</fullName>
    </submittedName>
</protein>
<comment type="caution">
    <text evidence="1">The sequence shown here is derived from an EMBL/GenBank/DDBJ whole genome shotgun (WGS) entry which is preliminary data.</text>
</comment>
<dbReference type="Proteomes" id="UP000807353">
    <property type="component" value="Unassembled WGS sequence"/>
</dbReference>
<dbReference type="EMBL" id="MU150437">
    <property type="protein sequence ID" value="KAF9456314.1"/>
    <property type="molecule type" value="Genomic_DNA"/>
</dbReference>
<dbReference type="AlphaFoldDB" id="A0A9P5XT98"/>
<proteinExistence type="predicted"/>
<reference evidence="1" key="1">
    <citation type="submission" date="2020-11" db="EMBL/GenBank/DDBJ databases">
        <authorList>
            <consortium name="DOE Joint Genome Institute"/>
            <person name="Ahrendt S."/>
            <person name="Riley R."/>
            <person name="Andreopoulos W."/>
            <person name="Labutti K."/>
            <person name="Pangilinan J."/>
            <person name="Ruiz-Duenas F.J."/>
            <person name="Barrasa J.M."/>
            <person name="Sanchez-Garcia M."/>
            <person name="Camarero S."/>
            <person name="Miyauchi S."/>
            <person name="Serrano A."/>
            <person name="Linde D."/>
            <person name="Babiker R."/>
            <person name="Drula E."/>
            <person name="Ayuso-Fernandez I."/>
            <person name="Pacheco R."/>
            <person name="Padilla G."/>
            <person name="Ferreira P."/>
            <person name="Barriuso J."/>
            <person name="Kellner H."/>
            <person name="Castanera R."/>
            <person name="Alfaro M."/>
            <person name="Ramirez L."/>
            <person name="Pisabarro A.G."/>
            <person name="Kuo A."/>
            <person name="Tritt A."/>
            <person name="Lipzen A."/>
            <person name="He G."/>
            <person name="Yan M."/>
            <person name="Ng V."/>
            <person name="Cullen D."/>
            <person name="Martin F."/>
            <person name="Rosso M.-N."/>
            <person name="Henrissat B."/>
            <person name="Hibbett D."/>
            <person name="Martinez A.T."/>
            <person name="Grigoriev I.V."/>
        </authorList>
    </citation>
    <scope>NUCLEOTIDE SEQUENCE</scope>
    <source>
        <strain evidence="1">CBS 247.69</strain>
    </source>
</reference>
<keyword evidence="2" id="KW-1185">Reference proteome</keyword>
<evidence type="ECO:0000313" key="1">
    <source>
        <dbReference type="EMBL" id="KAF9456314.1"/>
    </source>
</evidence>
<organism evidence="1 2">
    <name type="scientific">Collybia nuda</name>
    <dbReference type="NCBI Taxonomy" id="64659"/>
    <lineage>
        <taxon>Eukaryota</taxon>
        <taxon>Fungi</taxon>
        <taxon>Dikarya</taxon>
        <taxon>Basidiomycota</taxon>
        <taxon>Agaricomycotina</taxon>
        <taxon>Agaricomycetes</taxon>
        <taxon>Agaricomycetidae</taxon>
        <taxon>Agaricales</taxon>
        <taxon>Tricholomatineae</taxon>
        <taxon>Clitocybaceae</taxon>
        <taxon>Collybia</taxon>
    </lineage>
</organism>
<gene>
    <name evidence="1" type="ORF">BDZ94DRAFT_403973</name>
</gene>
<sequence length="165" mass="18119">MQVKANRPHVTGVHRGFVASEQLKIRLIKYAVGDDSPIRSGAWNDRIPVSIKACVGTSGICFIHRKASRSRTRRTMSVTSPTSLLACSPFPLPVFRPSLFVFSGRMLVSAGRGFIYRSVRADGSCVVGVDISISILWVCRTRTLRRSLGPTVYVGPGLCKSWQPL</sequence>
<accession>A0A9P5XT98</accession>